<evidence type="ECO:0000256" key="1">
    <source>
        <dbReference type="SAM" id="MobiDB-lite"/>
    </source>
</evidence>
<feature type="region of interest" description="Disordered" evidence="1">
    <location>
        <begin position="1"/>
        <end position="31"/>
    </location>
</feature>
<evidence type="ECO:0000313" key="2">
    <source>
        <dbReference type="EMBL" id="KAA0718661.1"/>
    </source>
</evidence>
<keyword evidence="3" id="KW-1185">Reference proteome</keyword>
<sequence length="179" mass="18866">MAAARGNSAGTGRAKASPSTEPASPAKTVTDSECAPNFEHLRVMLDQLKGDICGKIDSLSCELRADISSITLPGGATHTFEDPATAMDFAKVKKLEALGYKPVLFISKEQKKVFLAKVITPGQTSSPPPSSSAHLIPPTSFSKPFLLHLLLQPSSSTSSFDILTTSPLPSTLILGILFL</sequence>
<feature type="compositionally biased region" description="Polar residues" evidence="1">
    <location>
        <begin position="17"/>
        <end position="31"/>
    </location>
</feature>
<dbReference type="AlphaFoldDB" id="A0A5A9PBV6"/>
<organism evidence="2 3">
    <name type="scientific">Triplophysa tibetana</name>
    <dbReference type="NCBI Taxonomy" id="1572043"/>
    <lineage>
        <taxon>Eukaryota</taxon>
        <taxon>Metazoa</taxon>
        <taxon>Chordata</taxon>
        <taxon>Craniata</taxon>
        <taxon>Vertebrata</taxon>
        <taxon>Euteleostomi</taxon>
        <taxon>Actinopterygii</taxon>
        <taxon>Neopterygii</taxon>
        <taxon>Teleostei</taxon>
        <taxon>Ostariophysi</taxon>
        <taxon>Cypriniformes</taxon>
        <taxon>Nemacheilidae</taxon>
        <taxon>Triplophysa</taxon>
    </lineage>
</organism>
<dbReference type="Proteomes" id="UP000324632">
    <property type="component" value="Chromosome 7"/>
</dbReference>
<comment type="caution">
    <text evidence="2">The sequence shown here is derived from an EMBL/GenBank/DDBJ whole genome shotgun (WGS) entry which is preliminary data.</text>
</comment>
<gene>
    <name evidence="2" type="ORF">E1301_Tti014581</name>
</gene>
<name>A0A5A9PBV6_9TELE</name>
<evidence type="ECO:0000313" key="3">
    <source>
        <dbReference type="Proteomes" id="UP000324632"/>
    </source>
</evidence>
<dbReference type="EMBL" id="SOYY01000007">
    <property type="protein sequence ID" value="KAA0718661.1"/>
    <property type="molecule type" value="Genomic_DNA"/>
</dbReference>
<accession>A0A5A9PBV6</accession>
<reference evidence="2 3" key="1">
    <citation type="journal article" date="2019" name="Mol. Ecol. Resour.">
        <title>Chromosome-level genome assembly of Triplophysa tibetana, a fish adapted to the harsh high-altitude environment of the Tibetan Plateau.</title>
        <authorList>
            <person name="Yang X."/>
            <person name="Liu H."/>
            <person name="Ma Z."/>
            <person name="Zou Y."/>
            <person name="Zou M."/>
            <person name="Mao Y."/>
            <person name="Li X."/>
            <person name="Wang H."/>
            <person name="Chen T."/>
            <person name="Wang W."/>
            <person name="Yang R."/>
        </authorList>
    </citation>
    <scope>NUCLEOTIDE SEQUENCE [LARGE SCALE GENOMIC DNA]</scope>
    <source>
        <strain evidence="2">TTIB1903HZAU</strain>
        <tissue evidence="2">Muscle</tissue>
    </source>
</reference>
<protein>
    <submittedName>
        <fullName evidence="2">Uncharacterized protein</fullName>
    </submittedName>
</protein>
<proteinExistence type="predicted"/>